<proteinExistence type="predicted"/>
<name>A0A8J5J5N4_9STRA</name>
<protein>
    <submittedName>
        <fullName evidence="1">Uncharacterized protein</fullName>
    </submittedName>
</protein>
<dbReference type="AlphaFoldDB" id="A0A8J5J5N4"/>
<dbReference type="EMBL" id="JAENGY010000065">
    <property type="protein sequence ID" value="KAG6975375.1"/>
    <property type="molecule type" value="Genomic_DNA"/>
</dbReference>
<dbReference type="Proteomes" id="UP000709295">
    <property type="component" value="Unassembled WGS sequence"/>
</dbReference>
<evidence type="ECO:0000313" key="1">
    <source>
        <dbReference type="EMBL" id="KAG6975375.1"/>
    </source>
</evidence>
<keyword evidence="2" id="KW-1185">Reference proteome</keyword>
<evidence type="ECO:0000313" key="2">
    <source>
        <dbReference type="Proteomes" id="UP000709295"/>
    </source>
</evidence>
<sequence>MTPLTWEECGCTLKQLQAAAHVVHGKLNQVSCSASKRELRVLLRKILSCLQEFRQAIDTVFLLNDHEVTNQQKLCYFIEEKLDHIAELLAATQNCARSKIPAITSIQKECFREIQDELAAVGQINDILASHDLPYVDTANKEHLKALVTRLRLQEQQLAFHRGLLKAQQELSGSDSDYSAENFAYGSTPFPTWLNLFTQKSVLDAIVREPKQAMLTVFGSSSGSLVFFAALALDLRSTGVEILPFLHELAEQTRKDLQISKNKCRFKCADMLTVSVQETSILLLTSQCWDAALYQQVQHKLEAELQPGALVIDYKNALQSSPHFHLLHQLPHQRVSWNNSQSFFIFERSEQ</sequence>
<gene>
    <name evidence="1" type="ORF">JG688_00002446</name>
</gene>
<comment type="caution">
    <text evidence="1">The sequence shown here is derived from an EMBL/GenBank/DDBJ whole genome shotgun (WGS) entry which is preliminary data.</text>
</comment>
<accession>A0A8J5J5N4</accession>
<reference evidence="1" key="1">
    <citation type="submission" date="2021-01" db="EMBL/GenBank/DDBJ databases">
        <title>Phytophthora aleatoria, a newly-described species from Pinus radiata is distinct from Phytophthora cactorum isolates based on comparative genomics.</title>
        <authorList>
            <person name="Mcdougal R."/>
            <person name="Panda P."/>
            <person name="Williams N."/>
            <person name="Studholme D.J."/>
        </authorList>
    </citation>
    <scope>NUCLEOTIDE SEQUENCE</scope>
    <source>
        <strain evidence="1">NZFS 4037</strain>
    </source>
</reference>
<organism evidence="1 2">
    <name type="scientific">Phytophthora aleatoria</name>
    <dbReference type="NCBI Taxonomy" id="2496075"/>
    <lineage>
        <taxon>Eukaryota</taxon>
        <taxon>Sar</taxon>
        <taxon>Stramenopiles</taxon>
        <taxon>Oomycota</taxon>
        <taxon>Peronosporomycetes</taxon>
        <taxon>Peronosporales</taxon>
        <taxon>Peronosporaceae</taxon>
        <taxon>Phytophthora</taxon>
    </lineage>
</organism>